<sequence>PFERILHTNAVPSDADCQRIRDLLAGPRKEAADLSAEISRIQELLDELTEKRDALDDFIAAHSALISPARRLPEDIVRDIFVACLPSNRNALILSDEAPLLLCQICSAWRQLALLTPRLWASVH</sequence>
<evidence type="ECO:0000313" key="2">
    <source>
        <dbReference type="EMBL" id="KAJ7662952.1"/>
    </source>
</evidence>
<protein>
    <recommendedName>
        <fullName evidence="4">F-box domain-containing protein</fullName>
    </recommendedName>
</protein>
<keyword evidence="1" id="KW-0175">Coiled coil</keyword>
<reference evidence="2" key="1">
    <citation type="submission" date="2023-03" db="EMBL/GenBank/DDBJ databases">
        <title>Massive genome expansion in bonnet fungi (Mycena s.s.) driven by repeated elements and novel gene families across ecological guilds.</title>
        <authorList>
            <consortium name="Lawrence Berkeley National Laboratory"/>
            <person name="Harder C.B."/>
            <person name="Miyauchi S."/>
            <person name="Viragh M."/>
            <person name="Kuo A."/>
            <person name="Thoen E."/>
            <person name="Andreopoulos B."/>
            <person name="Lu D."/>
            <person name="Skrede I."/>
            <person name="Drula E."/>
            <person name="Henrissat B."/>
            <person name="Morin E."/>
            <person name="Kohler A."/>
            <person name="Barry K."/>
            <person name="LaButti K."/>
            <person name="Morin E."/>
            <person name="Salamov A."/>
            <person name="Lipzen A."/>
            <person name="Mereny Z."/>
            <person name="Hegedus B."/>
            <person name="Baldrian P."/>
            <person name="Stursova M."/>
            <person name="Weitz H."/>
            <person name="Taylor A."/>
            <person name="Grigoriev I.V."/>
            <person name="Nagy L.G."/>
            <person name="Martin F."/>
            <person name="Kauserud H."/>
        </authorList>
    </citation>
    <scope>NUCLEOTIDE SEQUENCE</scope>
    <source>
        <strain evidence="2">CBHHK067</strain>
    </source>
</reference>
<keyword evidence="3" id="KW-1185">Reference proteome</keyword>
<evidence type="ECO:0008006" key="4">
    <source>
        <dbReference type="Google" id="ProtNLM"/>
    </source>
</evidence>
<feature type="non-terminal residue" evidence="2">
    <location>
        <position position="124"/>
    </location>
</feature>
<organism evidence="2 3">
    <name type="scientific">Mycena rosella</name>
    <name type="common">Pink bonnet</name>
    <name type="synonym">Agaricus rosellus</name>
    <dbReference type="NCBI Taxonomy" id="1033263"/>
    <lineage>
        <taxon>Eukaryota</taxon>
        <taxon>Fungi</taxon>
        <taxon>Dikarya</taxon>
        <taxon>Basidiomycota</taxon>
        <taxon>Agaricomycotina</taxon>
        <taxon>Agaricomycetes</taxon>
        <taxon>Agaricomycetidae</taxon>
        <taxon>Agaricales</taxon>
        <taxon>Marasmiineae</taxon>
        <taxon>Mycenaceae</taxon>
        <taxon>Mycena</taxon>
    </lineage>
</organism>
<dbReference type="AlphaFoldDB" id="A0AAD7G706"/>
<feature type="coiled-coil region" evidence="1">
    <location>
        <begin position="31"/>
        <end position="61"/>
    </location>
</feature>
<comment type="caution">
    <text evidence="2">The sequence shown here is derived from an EMBL/GenBank/DDBJ whole genome shotgun (WGS) entry which is preliminary data.</text>
</comment>
<evidence type="ECO:0000313" key="3">
    <source>
        <dbReference type="Proteomes" id="UP001221757"/>
    </source>
</evidence>
<dbReference type="Proteomes" id="UP001221757">
    <property type="component" value="Unassembled WGS sequence"/>
</dbReference>
<dbReference type="EMBL" id="JARKIE010000236">
    <property type="protein sequence ID" value="KAJ7662952.1"/>
    <property type="molecule type" value="Genomic_DNA"/>
</dbReference>
<proteinExistence type="predicted"/>
<gene>
    <name evidence="2" type="ORF">B0H17DRAFT_909987</name>
</gene>
<feature type="non-terminal residue" evidence="2">
    <location>
        <position position="1"/>
    </location>
</feature>
<name>A0AAD7G706_MYCRO</name>
<accession>A0AAD7G706</accession>
<evidence type="ECO:0000256" key="1">
    <source>
        <dbReference type="SAM" id="Coils"/>
    </source>
</evidence>